<evidence type="ECO:0000313" key="2">
    <source>
        <dbReference type="EnsemblPlants" id="Bo5g030640.1"/>
    </source>
</evidence>
<dbReference type="InterPro" id="IPR004252">
    <property type="entry name" value="Probable_transposase_24"/>
</dbReference>
<reference evidence="2" key="2">
    <citation type="submission" date="2015-03" db="UniProtKB">
        <authorList>
            <consortium name="EnsemblPlants"/>
        </authorList>
    </citation>
    <scope>IDENTIFICATION</scope>
</reference>
<proteinExistence type="predicted"/>
<feature type="region of interest" description="Disordered" evidence="1">
    <location>
        <begin position="1"/>
        <end position="21"/>
    </location>
</feature>
<dbReference type="Gramene" id="Bo5g030640.1">
    <property type="protein sequence ID" value="Bo5g030640.1"/>
    <property type="gene ID" value="Bo5g030640"/>
</dbReference>
<reference evidence="2 3" key="1">
    <citation type="journal article" date="2014" name="Genome Biol.">
        <title>Transcriptome and methylome profiling reveals relics of genome dominance in the mesopolyploid Brassica oleracea.</title>
        <authorList>
            <person name="Parkin I.A."/>
            <person name="Koh C."/>
            <person name="Tang H."/>
            <person name="Robinson S.J."/>
            <person name="Kagale S."/>
            <person name="Clarke W.E."/>
            <person name="Town C.D."/>
            <person name="Nixon J."/>
            <person name="Krishnakumar V."/>
            <person name="Bidwell S.L."/>
            <person name="Denoeud F."/>
            <person name="Belcram H."/>
            <person name="Links M.G."/>
            <person name="Just J."/>
            <person name="Clarke C."/>
            <person name="Bender T."/>
            <person name="Huebert T."/>
            <person name="Mason A.S."/>
            <person name="Pires J.C."/>
            <person name="Barker G."/>
            <person name="Moore J."/>
            <person name="Walley P.G."/>
            <person name="Manoli S."/>
            <person name="Batley J."/>
            <person name="Edwards D."/>
            <person name="Nelson M.N."/>
            <person name="Wang X."/>
            <person name="Paterson A.H."/>
            <person name="King G."/>
            <person name="Bancroft I."/>
            <person name="Chalhoub B."/>
            <person name="Sharpe A.G."/>
        </authorList>
    </citation>
    <scope>NUCLEOTIDE SEQUENCE</scope>
    <source>
        <strain evidence="2 3">cv. TO1000</strain>
    </source>
</reference>
<evidence type="ECO:0000256" key="1">
    <source>
        <dbReference type="SAM" id="MobiDB-lite"/>
    </source>
</evidence>
<dbReference type="Proteomes" id="UP000032141">
    <property type="component" value="Chromosome C5"/>
</dbReference>
<organism evidence="2 3">
    <name type="scientific">Brassica oleracea var. oleracea</name>
    <dbReference type="NCBI Taxonomy" id="109376"/>
    <lineage>
        <taxon>Eukaryota</taxon>
        <taxon>Viridiplantae</taxon>
        <taxon>Streptophyta</taxon>
        <taxon>Embryophyta</taxon>
        <taxon>Tracheophyta</taxon>
        <taxon>Spermatophyta</taxon>
        <taxon>Magnoliopsida</taxon>
        <taxon>eudicotyledons</taxon>
        <taxon>Gunneridae</taxon>
        <taxon>Pentapetalae</taxon>
        <taxon>rosids</taxon>
        <taxon>malvids</taxon>
        <taxon>Brassicales</taxon>
        <taxon>Brassicaceae</taxon>
        <taxon>Brassiceae</taxon>
        <taxon>Brassica</taxon>
    </lineage>
</organism>
<sequence>MFRQASRLLYDGSPPDPRNRRRLVPFQRKFCRRTFVESWKKVAPNIDPPQTPSSFMKPHPSTASSIPTKLTVNFVFDSDENENIHGASSSGTATRMRQTRLPPGATRPATSSASRHPLPSLAAVMSAPERRNMPLLHPQRLNGGLCKNTIGILNITVRFVLTGKKFTKTQSETLRSPTKRGAQQIQRMPLQIQMTVEAGGVAPALTELVRKTHTSRDGTCIDKRAEAYVKAAEALALERSQSSTETGETASAPSNQQLNALLILKVYGLGSLQYVDVEPKESPAASLRRSVEVDGRLTTVEGVVTGLKQSIDLLLKMNGVDPVTHQPIPRESGASVPSPHSDSSQELNQHSPTP</sequence>
<feature type="compositionally biased region" description="Polar residues" evidence="1">
    <location>
        <begin position="86"/>
        <end position="96"/>
    </location>
</feature>
<name>A0A0D3CBV5_BRAOL</name>
<feature type="compositionally biased region" description="Polar residues" evidence="1">
    <location>
        <begin position="338"/>
        <end position="354"/>
    </location>
</feature>
<feature type="region of interest" description="Disordered" evidence="1">
    <location>
        <begin position="82"/>
        <end position="116"/>
    </location>
</feature>
<dbReference type="HOGENOM" id="CLU_783797_0_0_1"/>
<dbReference type="Pfam" id="PF03004">
    <property type="entry name" value="Transposase_24"/>
    <property type="match status" value="1"/>
</dbReference>
<protein>
    <submittedName>
        <fullName evidence="2">Uncharacterized protein</fullName>
    </submittedName>
</protein>
<accession>A0A0D3CBV5</accession>
<dbReference type="AlphaFoldDB" id="A0A0D3CBV5"/>
<dbReference type="eggNOG" id="KOG1758">
    <property type="taxonomic scope" value="Eukaryota"/>
</dbReference>
<keyword evidence="3" id="KW-1185">Reference proteome</keyword>
<dbReference type="EnsemblPlants" id="Bo5g030640.1">
    <property type="protein sequence ID" value="Bo5g030640.1"/>
    <property type="gene ID" value="Bo5g030640"/>
</dbReference>
<feature type="region of interest" description="Disordered" evidence="1">
    <location>
        <begin position="321"/>
        <end position="354"/>
    </location>
</feature>
<evidence type="ECO:0000313" key="3">
    <source>
        <dbReference type="Proteomes" id="UP000032141"/>
    </source>
</evidence>
<dbReference type="STRING" id="109376.A0A0D3CBV5"/>